<feature type="transmembrane region" description="Helical" evidence="8">
    <location>
        <begin position="415"/>
        <end position="434"/>
    </location>
</feature>
<feature type="transmembrane region" description="Helical" evidence="8">
    <location>
        <begin position="446"/>
        <end position="466"/>
    </location>
</feature>
<dbReference type="InterPro" id="IPR020846">
    <property type="entry name" value="MFS_dom"/>
</dbReference>
<keyword evidence="6 8" id="KW-0472">Membrane</keyword>
<dbReference type="NCBIfam" id="TIGR00879">
    <property type="entry name" value="SP"/>
    <property type="match status" value="1"/>
</dbReference>
<feature type="transmembrane region" description="Helical" evidence="8">
    <location>
        <begin position="166"/>
        <end position="184"/>
    </location>
</feature>
<dbReference type="FunFam" id="1.20.1250.20:FF:000117">
    <property type="entry name" value="MFS hexose transporter"/>
    <property type="match status" value="1"/>
</dbReference>
<evidence type="ECO:0000256" key="5">
    <source>
        <dbReference type="ARBA" id="ARBA00022989"/>
    </source>
</evidence>
<evidence type="ECO:0000256" key="3">
    <source>
        <dbReference type="ARBA" id="ARBA00022448"/>
    </source>
</evidence>
<evidence type="ECO:0000259" key="9">
    <source>
        <dbReference type="PROSITE" id="PS50850"/>
    </source>
</evidence>
<evidence type="ECO:0000256" key="8">
    <source>
        <dbReference type="SAM" id="Phobius"/>
    </source>
</evidence>
<feature type="transmembrane region" description="Helical" evidence="8">
    <location>
        <begin position="102"/>
        <end position="119"/>
    </location>
</feature>
<dbReference type="GO" id="GO:0005351">
    <property type="term" value="F:carbohydrate:proton symporter activity"/>
    <property type="evidence" value="ECO:0007669"/>
    <property type="project" value="TreeGrafter"/>
</dbReference>
<dbReference type="InterPro" id="IPR005829">
    <property type="entry name" value="Sugar_transporter_CS"/>
</dbReference>
<protein>
    <submittedName>
        <fullName evidence="10">Lactose permease</fullName>
    </submittedName>
</protein>
<organism evidence="10 11">
    <name type="scientific">Hyphodiscus hymeniophilus</name>
    <dbReference type="NCBI Taxonomy" id="353542"/>
    <lineage>
        <taxon>Eukaryota</taxon>
        <taxon>Fungi</taxon>
        <taxon>Dikarya</taxon>
        <taxon>Ascomycota</taxon>
        <taxon>Pezizomycotina</taxon>
        <taxon>Leotiomycetes</taxon>
        <taxon>Helotiales</taxon>
        <taxon>Hyphodiscaceae</taxon>
        <taxon>Hyphodiscus</taxon>
    </lineage>
</organism>
<dbReference type="Proteomes" id="UP000785200">
    <property type="component" value="Unassembled WGS sequence"/>
</dbReference>
<dbReference type="Pfam" id="PF00083">
    <property type="entry name" value="Sugar_tr"/>
    <property type="match status" value="1"/>
</dbReference>
<evidence type="ECO:0000256" key="4">
    <source>
        <dbReference type="ARBA" id="ARBA00022692"/>
    </source>
</evidence>
<dbReference type="InterPro" id="IPR036259">
    <property type="entry name" value="MFS_trans_sf"/>
</dbReference>
<dbReference type="PANTHER" id="PTHR48022:SF64">
    <property type="entry name" value="MAJOR FACILITATOR SUPERFAMILY (MFS) PROFILE DOMAIN-CONTAINING PROTEIN"/>
    <property type="match status" value="1"/>
</dbReference>
<feature type="transmembrane region" description="Helical" evidence="8">
    <location>
        <begin position="125"/>
        <end position="146"/>
    </location>
</feature>
<evidence type="ECO:0000256" key="2">
    <source>
        <dbReference type="ARBA" id="ARBA00010992"/>
    </source>
</evidence>
<keyword evidence="5 8" id="KW-1133">Transmembrane helix</keyword>
<feature type="transmembrane region" description="Helical" evidence="8">
    <location>
        <begin position="380"/>
        <end position="403"/>
    </location>
</feature>
<dbReference type="AlphaFoldDB" id="A0A9P6VSI3"/>
<comment type="caution">
    <text evidence="10">The sequence shown here is derived from an EMBL/GenBank/DDBJ whole genome shotgun (WGS) entry which is preliminary data.</text>
</comment>
<dbReference type="Gene3D" id="1.20.1250.20">
    <property type="entry name" value="MFS general substrate transporter like domains"/>
    <property type="match status" value="1"/>
</dbReference>
<dbReference type="EMBL" id="VNKQ01000002">
    <property type="protein sequence ID" value="KAG0652825.1"/>
    <property type="molecule type" value="Genomic_DNA"/>
</dbReference>
<keyword evidence="11" id="KW-1185">Reference proteome</keyword>
<sequence>MESQASPIEVPQLRKQQKWWFQDSGLRRLYLLIFIAVLSSATNGYDGSMMNGLQALTYWKTYFNNPGGSKQGLLNAIQSVGSVCSLPLAPNLADWIGRQRSILIGSLIVALGAGLQSGARDTGMFIAGRFFIGLGSGINGIASPLLITELAHPAQRGKITAVYNTFYYFGSTIAAWTTFGTLQIKSNWSWRLPSLLQVAPSACQICLLWLLPESPRWLISKDRQDEALTIMARYHANGDERDEVIMFEFSEIKEAIKDEKINSKGRYLDLINTPGNRRRLFICVCCGLFSQLSGTGLTGYYLSKILNDVGITDPQFQNKLNGIIGITNWIEASIFALLVDRVGRRPLFLVSSSGMCCTFATWIALTAIQQRTGNPGPGKGVIVIIFFHNFFYNLCWTSLNVAYPVEILPYRIRANGLMVQSLATNLALFFGQYVNPIGIDAAGWKFYFLYEGFLVIQLVTVVFFFIETRGATLEEISKTFDGADAVEEVKVRALVGEKDQIFENVEDVNQTTPVTVKTDN</sequence>
<feature type="transmembrane region" description="Helical" evidence="8">
    <location>
        <begin position="29"/>
        <end position="45"/>
    </location>
</feature>
<proteinExistence type="inferred from homology"/>
<feature type="transmembrane region" description="Helical" evidence="8">
    <location>
        <begin position="346"/>
        <end position="368"/>
    </location>
</feature>
<dbReference type="PANTHER" id="PTHR48022">
    <property type="entry name" value="PLASTIDIC GLUCOSE TRANSPORTER 4"/>
    <property type="match status" value="1"/>
</dbReference>
<gene>
    <name evidence="10" type="ORF">D0Z07_0625</name>
</gene>
<dbReference type="PROSITE" id="PS50850">
    <property type="entry name" value="MFS"/>
    <property type="match status" value="1"/>
</dbReference>
<evidence type="ECO:0000256" key="1">
    <source>
        <dbReference type="ARBA" id="ARBA00004141"/>
    </source>
</evidence>
<keyword evidence="4 8" id="KW-0812">Transmembrane</keyword>
<dbReference type="PROSITE" id="PS00217">
    <property type="entry name" value="SUGAR_TRANSPORT_2"/>
    <property type="match status" value="1"/>
</dbReference>
<dbReference type="SUPFAM" id="SSF103473">
    <property type="entry name" value="MFS general substrate transporter"/>
    <property type="match status" value="1"/>
</dbReference>
<feature type="transmembrane region" description="Helical" evidence="8">
    <location>
        <begin position="280"/>
        <end position="302"/>
    </location>
</feature>
<feature type="domain" description="Major facilitator superfamily (MFS) profile" evidence="9">
    <location>
        <begin position="32"/>
        <end position="469"/>
    </location>
</feature>
<dbReference type="GO" id="GO:0016020">
    <property type="term" value="C:membrane"/>
    <property type="evidence" value="ECO:0007669"/>
    <property type="project" value="UniProtKB-SubCell"/>
</dbReference>
<dbReference type="InterPro" id="IPR005828">
    <property type="entry name" value="MFS_sugar_transport-like"/>
</dbReference>
<comment type="subcellular location">
    <subcellularLocation>
        <location evidence="1">Membrane</location>
        <topology evidence="1">Multi-pass membrane protein</topology>
    </subcellularLocation>
</comment>
<evidence type="ECO:0000313" key="11">
    <source>
        <dbReference type="Proteomes" id="UP000785200"/>
    </source>
</evidence>
<comment type="similarity">
    <text evidence="2 7">Belongs to the major facilitator superfamily. Sugar transporter (TC 2.A.1.1) family.</text>
</comment>
<reference evidence="10" key="1">
    <citation type="submission" date="2019-07" db="EMBL/GenBank/DDBJ databases">
        <title>Hyphodiscus hymeniophilus genome sequencing and assembly.</title>
        <authorList>
            <person name="Kramer G."/>
            <person name="Nodwell J."/>
        </authorList>
    </citation>
    <scope>NUCLEOTIDE SEQUENCE</scope>
    <source>
        <strain evidence="10">ATCC 34498</strain>
    </source>
</reference>
<evidence type="ECO:0000256" key="7">
    <source>
        <dbReference type="RuleBase" id="RU003346"/>
    </source>
</evidence>
<dbReference type="OrthoDB" id="6133115at2759"/>
<name>A0A9P6VSI3_9HELO</name>
<accession>A0A9P6VSI3</accession>
<dbReference type="InterPro" id="IPR003663">
    <property type="entry name" value="Sugar/inositol_transpt"/>
</dbReference>
<feature type="transmembrane region" description="Helical" evidence="8">
    <location>
        <begin position="322"/>
        <end position="339"/>
    </location>
</feature>
<evidence type="ECO:0000313" key="10">
    <source>
        <dbReference type="EMBL" id="KAG0652825.1"/>
    </source>
</evidence>
<dbReference type="InterPro" id="IPR050360">
    <property type="entry name" value="MFS_Sugar_Transporters"/>
</dbReference>
<keyword evidence="3 7" id="KW-0813">Transport</keyword>
<evidence type="ECO:0000256" key="6">
    <source>
        <dbReference type="ARBA" id="ARBA00023136"/>
    </source>
</evidence>